<dbReference type="Gene3D" id="3.40.30.10">
    <property type="entry name" value="Glutaredoxin"/>
    <property type="match status" value="1"/>
</dbReference>
<dbReference type="Pfam" id="PF13417">
    <property type="entry name" value="GST_N_3"/>
    <property type="match status" value="1"/>
</dbReference>
<dbReference type="Pfam" id="PF00043">
    <property type="entry name" value="GST_C"/>
    <property type="match status" value="1"/>
</dbReference>
<gene>
    <name evidence="3" type="ORF">H072_1202</name>
</gene>
<comment type="caution">
    <text evidence="3">The sequence shown here is derived from an EMBL/GenBank/DDBJ whole genome shotgun (WGS) entry which is preliminary data.</text>
</comment>
<dbReference type="SUPFAM" id="SSF47616">
    <property type="entry name" value="GST C-terminal domain-like"/>
    <property type="match status" value="1"/>
</dbReference>
<reference evidence="3 4" key="1">
    <citation type="journal article" date="2013" name="PLoS Genet.">
        <title>Genomic mechanisms accounting for the adaptation to parasitism in nematode-trapping fungi.</title>
        <authorList>
            <person name="Meerupati T."/>
            <person name="Andersson K.M."/>
            <person name="Friman E."/>
            <person name="Kumar D."/>
            <person name="Tunlid A."/>
            <person name="Ahren D."/>
        </authorList>
    </citation>
    <scope>NUCLEOTIDE SEQUENCE [LARGE SCALE GENOMIC DNA]</scope>
    <source>
        <strain evidence="3 4">CBS 200.50</strain>
    </source>
</reference>
<dbReference type="EMBL" id="AQGS01000033">
    <property type="protein sequence ID" value="EPS44773.1"/>
    <property type="molecule type" value="Genomic_DNA"/>
</dbReference>
<dbReference type="HOGENOM" id="CLU_660596_0_0_1"/>
<dbReference type="Proteomes" id="UP000015100">
    <property type="component" value="Unassembled WGS sequence"/>
</dbReference>
<dbReference type="InterPro" id="IPR036249">
    <property type="entry name" value="Thioredoxin-like_sf"/>
</dbReference>
<dbReference type="InterPro" id="IPR036282">
    <property type="entry name" value="Glutathione-S-Trfase_C_sf"/>
</dbReference>
<dbReference type="OrthoDB" id="4951845at2759"/>
<dbReference type="AlphaFoldDB" id="S8BZ64"/>
<evidence type="ECO:0000259" key="2">
    <source>
        <dbReference type="Pfam" id="PF13417"/>
    </source>
</evidence>
<evidence type="ECO:0000313" key="3">
    <source>
        <dbReference type="EMBL" id="EPS44773.1"/>
    </source>
</evidence>
<organism evidence="3 4">
    <name type="scientific">Dactylellina haptotyla (strain CBS 200.50)</name>
    <name type="common">Nematode-trapping fungus</name>
    <name type="synonym">Monacrosporium haptotylum</name>
    <dbReference type="NCBI Taxonomy" id="1284197"/>
    <lineage>
        <taxon>Eukaryota</taxon>
        <taxon>Fungi</taxon>
        <taxon>Dikarya</taxon>
        <taxon>Ascomycota</taxon>
        <taxon>Pezizomycotina</taxon>
        <taxon>Orbiliomycetes</taxon>
        <taxon>Orbiliales</taxon>
        <taxon>Orbiliaceae</taxon>
        <taxon>Dactylellina</taxon>
    </lineage>
</organism>
<protein>
    <recommendedName>
        <fullName evidence="5">GST N-terminal domain-containing protein</fullName>
    </recommendedName>
</protein>
<dbReference type="SUPFAM" id="SSF52833">
    <property type="entry name" value="Thioredoxin-like"/>
    <property type="match status" value="1"/>
</dbReference>
<feature type="domain" description="GST N-terminal" evidence="2">
    <location>
        <begin position="8"/>
        <end position="86"/>
    </location>
</feature>
<dbReference type="PANTHER" id="PTHR12289">
    <property type="entry name" value="METAXIN RELATED"/>
    <property type="match status" value="1"/>
</dbReference>
<evidence type="ECO:0000259" key="1">
    <source>
        <dbReference type="Pfam" id="PF00043"/>
    </source>
</evidence>
<dbReference type="PANTHER" id="PTHR12289:SF67">
    <property type="match status" value="1"/>
</dbReference>
<dbReference type="InterPro" id="IPR004045">
    <property type="entry name" value="Glutathione_S-Trfase_N"/>
</dbReference>
<dbReference type="InterPro" id="IPR004046">
    <property type="entry name" value="GST_C"/>
</dbReference>
<dbReference type="GO" id="GO:0005737">
    <property type="term" value="C:cytoplasm"/>
    <property type="evidence" value="ECO:0007669"/>
    <property type="project" value="TreeGrafter"/>
</dbReference>
<dbReference type="OMA" id="ELYADEW"/>
<evidence type="ECO:0000313" key="4">
    <source>
        <dbReference type="Proteomes" id="UP000015100"/>
    </source>
</evidence>
<feature type="domain" description="Glutathione S-transferase C-terminal" evidence="1">
    <location>
        <begin position="171"/>
        <end position="235"/>
    </location>
</feature>
<evidence type="ECO:0008006" key="5">
    <source>
        <dbReference type="Google" id="ProtNLM"/>
    </source>
</evidence>
<dbReference type="eggNOG" id="ENOG502QWM4">
    <property type="taxonomic scope" value="Eukaryota"/>
</dbReference>
<name>S8BZ64_DACHA</name>
<reference evidence="4" key="2">
    <citation type="submission" date="2013-04" db="EMBL/GenBank/DDBJ databases">
        <title>Genomic mechanisms accounting for the adaptation to parasitism in nematode-trapping fungi.</title>
        <authorList>
            <person name="Ahren D.G."/>
        </authorList>
    </citation>
    <scope>NUCLEOTIDE SEQUENCE [LARGE SCALE GENOMIC DNA]</scope>
    <source>
        <strain evidence="4">CBS 200.50</strain>
    </source>
</reference>
<dbReference type="InterPro" id="IPR050931">
    <property type="entry name" value="Mito_Protein_Transport_Metaxin"/>
</dbReference>
<keyword evidence="4" id="KW-1185">Reference proteome</keyword>
<sequence length="416" mass="46997">MSNTQYILIGADQSMFTQKVRAYLRNNAIPFQDIASDVKIFKTVVLPNAPYPLIPNLMVVSQDTKKFQVIQDSKVIMDYIQKMHGLPESVGAKRQFADTLFEMVLDDFFFLHILNWRWGRPSQQKYLEYTFGDSSQPFEVACNTGARVLNLVGGRTSTLGLTEKTMPVFNEQLSVFLDMLTQHLETYQFLLGNELTRADYSLYGHLAAGLLRDPAPYEWLTSTYPVVHAYVQRVAGLSVQWGSKDVVQVEIKGDTLVSCNTTMGINRGGADVEKTDTVPEGSTKLTALVMRDYITVLGPSVQATIEFLKRQEGKGEVVVPRGLKPEFTFEFTLHGKDGKAVKEMRAVTTHCVYMLQRLLDTTYRPQVRAEVDRWMGEVGCLKEWKDVVATWEGSGWRMDLTRQGTVATKKVDSSRL</sequence>
<dbReference type="Gene3D" id="1.20.1050.10">
    <property type="match status" value="2"/>
</dbReference>
<proteinExistence type="predicted"/>
<accession>S8BZ64</accession>